<protein>
    <recommendedName>
        <fullName evidence="1">DUF7660 domain-containing protein</fullName>
    </recommendedName>
</protein>
<evidence type="ECO:0000313" key="2">
    <source>
        <dbReference type="EMBL" id="MPM76708.1"/>
    </source>
</evidence>
<dbReference type="InterPro" id="IPR056077">
    <property type="entry name" value="DUF7660"/>
</dbReference>
<accession>A0A645CIH4</accession>
<dbReference type="EMBL" id="VSSQ01027451">
    <property type="protein sequence ID" value="MPM76708.1"/>
    <property type="molecule type" value="Genomic_DNA"/>
</dbReference>
<dbReference type="AlphaFoldDB" id="A0A645CIH4"/>
<feature type="domain" description="DUF7660" evidence="1">
    <location>
        <begin position="13"/>
        <end position="83"/>
    </location>
</feature>
<sequence>MIYNEEYFLSINTKEKFIEHLNQMIMDFHKNKEQFQNIVVDDYLNSIEAWLKSYSFDCNSNIQFEKPDWSLIALLFYFGKIYE</sequence>
<organism evidence="2">
    <name type="scientific">bioreactor metagenome</name>
    <dbReference type="NCBI Taxonomy" id="1076179"/>
    <lineage>
        <taxon>unclassified sequences</taxon>
        <taxon>metagenomes</taxon>
        <taxon>ecological metagenomes</taxon>
    </lineage>
</organism>
<comment type="caution">
    <text evidence="2">The sequence shown here is derived from an EMBL/GenBank/DDBJ whole genome shotgun (WGS) entry which is preliminary data.</text>
</comment>
<reference evidence="2" key="1">
    <citation type="submission" date="2019-08" db="EMBL/GenBank/DDBJ databases">
        <authorList>
            <person name="Kucharzyk K."/>
            <person name="Murdoch R.W."/>
            <person name="Higgins S."/>
            <person name="Loffler F."/>
        </authorList>
    </citation>
    <scope>NUCLEOTIDE SEQUENCE</scope>
</reference>
<gene>
    <name evidence="2" type="ORF">SDC9_123707</name>
</gene>
<evidence type="ECO:0000259" key="1">
    <source>
        <dbReference type="Pfam" id="PF24693"/>
    </source>
</evidence>
<dbReference type="Pfam" id="PF24693">
    <property type="entry name" value="DUF7660"/>
    <property type="match status" value="1"/>
</dbReference>
<name>A0A645CIH4_9ZZZZ</name>
<proteinExistence type="predicted"/>